<keyword evidence="1" id="KW-0472">Membrane</keyword>
<name>A0ABT3FWI1_9BACT</name>
<dbReference type="RefSeq" id="WP_264503539.1">
    <property type="nucleotide sequence ID" value="NZ_JAPDDS010000019.1"/>
</dbReference>
<evidence type="ECO:0000256" key="1">
    <source>
        <dbReference type="SAM" id="Phobius"/>
    </source>
</evidence>
<dbReference type="Proteomes" id="UP001207930">
    <property type="component" value="Unassembled WGS sequence"/>
</dbReference>
<feature type="transmembrane region" description="Helical" evidence="1">
    <location>
        <begin position="43"/>
        <end position="63"/>
    </location>
</feature>
<dbReference type="EMBL" id="JAPDDS010000019">
    <property type="protein sequence ID" value="MCW1887584.1"/>
    <property type="molecule type" value="Genomic_DNA"/>
</dbReference>
<evidence type="ECO:0000313" key="3">
    <source>
        <dbReference type="Proteomes" id="UP001207930"/>
    </source>
</evidence>
<accession>A0ABT3FWI1</accession>
<organism evidence="2 3">
    <name type="scientific">Luteolibacter flavescens</name>
    <dbReference type="NCBI Taxonomy" id="1859460"/>
    <lineage>
        <taxon>Bacteria</taxon>
        <taxon>Pseudomonadati</taxon>
        <taxon>Verrucomicrobiota</taxon>
        <taxon>Verrucomicrobiia</taxon>
        <taxon>Verrucomicrobiales</taxon>
        <taxon>Verrucomicrobiaceae</taxon>
        <taxon>Luteolibacter</taxon>
    </lineage>
</organism>
<gene>
    <name evidence="2" type="ORF">OKA04_22800</name>
</gene>
<keyword evidence="1" id="KW-1133">Transmembrane helix</keyword>
<keyword evidence="3" id="KW-1185">Reference proteome</keyword>
<proteinExistence type="predicted"/>
<keyword evidence="1" id="KW-0812">Transmembrane</keyword>
<sequence>MKTPDSPPRFHTTVRHYHRYRSDSRSWDDWTDLERKPGSRWRWLRIAVPVALAVIGVVLLFLYGGS</sequence>
<evidence type="ECO:0000313" key="2">
    <source>
        <dbReference type="EMBL" id="MCW1887584.1"/>
    </source>
</evidence>
<reference evidence="2 3" key="1">
    <citation type="submission" date="2022-10" db="EMBL/GenBank/DDBJ databases">
        <title>Luteolibacter flavescens strain MCCC 1K03193, whole genome shotgun sequencing project.</title>
        <authorList>
            <person name="Zhao G."/>
            <person name="Shen L."/>
        </authorList>
    </citation>
    <scope>NUCLEOTIDE SEQUENCE [LARGE SCALE GENOMIC DNA]</scope>
    <source>
        <strain evidence="2 3">MCCC 1K03193</strain>
    </source>
</reference>
<protein>
    <submittedName>
        <fullName evidence="2">Uncharacterized protein</fullName>
    </submittedName>
</protein>
<comment type="caution">
    <text evidence="2">The sequence shown here is derived from an EMBL/GenBank/DDBJ whole genome shotgun (WGS) entry which is preliminary data.</text>
</comment>